<dbReference type="AlphaFoldDB" id="W9X556"/>
<dbReference type="PANTHER" id="PTHR31069:SF32">
    <property type="entry name" value="ARGININE METABOLISM REGULATION PROTEIN II"/>
    <property type="match status" value="1"/>
</dbReference>
<dbReference type="InterPro" id="IPR050675">
    <property type="entry name" value="OAF3"/>
</dbReference>
<dbReference type="SUPFAM" id="SSF57701">
    <property type="entry name" value="Zn2/Cys6 DNA-binding domain"/>
    <property type="match status" value="1"/>
</dbReference>
<keyword evidence="3" id="KW-0804">Transcription</keyword>
<dbReference type="STRING" id="1182543.W9X556"/>
<feature type="domain" description="Zn(2)-C6 fungal-type" evidence="6">
    <location>
        <begin position="14"/>
        <end position="43"/>
    </location>
</feature>
<sequence length="273" mass="29778">MANVTPGVEYADRACNSCRQRRVKCDKRLPACLRCEKLGRPCTGYDLERKFLDEGIKVRRKYDGQFQSPDFSRAVVSTPPKVPVAPVPDQRINLPPIHNIPSIPQIISPPISSTPNLPSIQGGSDRTPLGNIQFPAFGILNQQSPDFNLFPNTPPPPPPAISAPPPSAPPSNFQFAGASPQLAEYGQYTHQEHPTAKLLHGRPQYAPSDLDSSVSEDYFDLDIETYYAKGNNACGFIPGLPVILTDNNVPESDDDFLTSDFASISGRSSVYDG</sequence>
<organism evidence="7 8">
    <name type="scientific">Cladophialophora psammophila CBS 110553</name>
    <dbReference type="NCBI Taxonomy" id="1182543"/>
    <lineage>
        <taxon>Eukaryota</taxon>
        <taxon>Fungi</taxon>
        <taxon>Dikarya</taxon>
        <taxon>Ascomycota</taxon>
        <taxon>Pezizomycotina</taxon>
        <taxon>Eurotiomycetes</taxon>
        <taxon>Chaetothyriomycetidae</taxon>
        <taxon>Chaetothyriales</taxon>
        <taxon>Herpotrichiellaceae</taxon>
        <taxon>Cladophialophora</taxon>
    </lineage>
</organism>
<evidence type="ECO:0000256" key="1">
    <source>
        <dbReference type="ARBA" id="ARBA00023015"/>
    </source>
</evidence>
<dbReference type="PANTHER" id="PTHR31069">
    <property type="entry name" value="OLEATE-ACTIVATED TRANSCRIPTION FACTOR 1-RELATED"/>
    <property type="match status" value="1"/>
</dbReference>
<comment type="caution">
    <text evidence="7">The sequence shown here is derived from an EMBL/GenBank/DDBJ whole genome shotgun (WGS) entry which is preliminary data.</text>
</comment>
<dbReference type="OrthoDB" id="4314040at2759"/>
<evidence type="ECO:0000256" key="3">
    <source>
        <dbReference type="ARBA" id="ARBA00023163"/>
    </source>
</evidence>
<dbReference type="Gene3D" id="4.10.240.10">
    <property type="entry name" value="Zn(2)-C6 fungal-type DNA-binding domain"/>
    <property type="match status" value="1"/>
</dbReference>
<dbReference type="CDD" id="cd00067">
    <property type="entry name" value="GAL4"/>
    <property type="match status" value="1"/>
</dbReference>
<dbReference type="PROSITE" id="PS50048">
    <property type="entry name" value="ZN2_CY6_FUNGAL_2"/>
    <property type="match status" value="1"/>
</dbReference>
<feature type="compositionally biased region" description="Pro residues" evidence="5">
    <location>
        <begin position="152"/>
        <end position="169"/>
    </location>
</feature>
<keyword evidence="2" id="KW-0238">DNA-binding</keyword>
<dbReference type="GO" id="GO:0008270">
    <property type="term" value="F:zinc ion binding"/>
    <property type="evidence" value="ECO:0007669"/>
    <property type="project" value="InterPro"/>
</dbReference>
<dbReference type="SMART" id="SM00066">
    <property type="entry name" value="GAL4"/>
    <property type="match status" value="1"/>
</dbReference>
<dbReference type="InterPro" id="IPR001138">
    <property type="entry name" value="Zn2Cys6_DnaBD"/>
</dbReference>
<accession>W9X556</accession>
<feature type="region of interest" description="Disordered" evidence="5">
    <location>
        <begin position="145"/>
        <end position="176"/>
    </location>
</feature>
<dbReference type="HOGENOM" id="CLU_909116_0_0_1"/>
<gene>
    <name evidence="7" type="ORF">A1O5_04559</name>
</gene>
<protein>
    <recommendedName>
        <fullName evidence="6">Zn(2)-C6 fungal-type domain-containing protein</fullName>
    </recommendedName>
</protein>
<name>W9X556_9EURO</name>
<dbReference type="GO" id="GO:0000981">
    <property type="term" value="F:DNA-binding transcription factor activity, RNA polymerase II-specific"/>
    <property type="evidence" value="ECO:0007669"/>
    <property type="project" value="InterPro"/>
</dbReference>
<reference evidence="7 8" key="1">
    <citation type="submission" date="2013-03" db="EMBL/GenBank/DDBJ databases">
        <title>The Genome Sequence of Cladophialophora psammophila CBS 110553.</title>
        <authorList>
            <consortium name="The Broad Institute Genomics Platform"/>
            <person name="Cuomo C."/>
            <person name="de Hoog S."/>
            <person name="Gorbushina A."/>
            <person name="Walker B."/>
            <person name="Young S.K."/>
            <person name="Zeng Q."/>
            <person name="Gargeya S."/>
            <person name="Fitzgerald M."/>
            <person name="Haas B."/>
            <person name="Abouelleil A."/>
            <person name="Allen A.W."/>
            <person name="Alvarado L."/>
            <person name="Arachchi H.M."/>
            <person name="Berlin A.M."/>
            <person name="Chapman S.B."/>
            <person name="Gainer-Dewar J."/>
            <person name="Goldberg J."/>
            <person name="Griggs A."/>
            <person name="Gujja S."/>
            <person name="Hansen M."/>
            <person name="Howarth C."/>
            <person name="Imamovic A."/>
            <person name="Ireland A."/>
            <person name="Larimer J."/>
            <person name="McCowan C."/>
            <person name="Murphy C."/>
            <person name="Pearson M."/>
            <person name="Poon T.W."/>
            <person name="Priest M."/>
            <person name="Roberts A."/>
            <person name="Saif S."/>
            <person name="Shea T."/>
            <person name="Sisk P."/>
            <person name="Sykes S."/>
            <person name="Wortman J."/>
            <person name="Nusbaum C."/>
            <person name="Birren B."/>
        </authorList>
    </citation>
    <scope>NUCLEOTIDE SEQUENCE [LARGE SCALE GENOMIC DNA]</scope>
    <source>
        <strain evidence="7 8">CBS 110553</strain>
    </source>
</reference>
<dbReference type="GeneID" id="19189281"/>
<keyword evidence="8" id="KW-1185">Reference proteome</keyword>
<dbReference type="GO" id="GO:0003677">
    <property type="term" value="F:DNA binding"/>
    <property type="evidence" value="ECO:0007669"/>
    <property type="project" value="UniProtKB-KW"/>
</dbReference>
<evidence type="ECO:0000256" key="2">
    <source>
        <dbReference type="ARBA" id="ARBA00023125"/>
    </source>
</evidence>
<evidence type="ECO:0000259" key="6">
    <source>
        <dbReference type="PROSITE" id="PS50048"/>
    </source>
</evidence>
<evidence type="ECO:0000256" key="4">
    <source>
        <dbReference type="ARBA" id="ARBA00023242"/>
    </source>
</evidence>
<keyword evidence="1" id="KW-0805">Transcription regulation</keyword>
<dbReference type="InterPro" id="IPR036864">
    <property type="entry name" value="Zn2-C6_fun-type_DNA-bd_sf"/>
</dbReference>
<evidence type="ECO:0000313" key="7">
    <source>
        <dbReference type="EMBL" id="EXJ72056.1"/>
    </source>
</evidence>
<dbReference type="EMBL" id="AMGX01000006">
    <property type="protein sequence ID" value="EXJ72056.1"/>
    <property type="molecule type" value="Genomic_DNA"/>
</dbReference>
<dbReference type="RefSeq" id="XP_007743354.1">
    <property type="nucleotide sequence ID" value="XM_007745164.1"/>
</dbReference>
<evidence type="ECO:0000313" key="8">
    <source>
        <dbReference type="Proteomes" id="UP000019471"/>
    </source>
</evidence>
<proteinExistence type="predicted"/>
<dbReference type="Pfam" id="PF00172">
    <property type="entry name" value="Zn_clus"/>
    <property type="match status" value="1"/>
</dbReference>
<dbReference type="Proteomes" id="UP000019471">
    <property type="component" value="Unassembled WGS sequence"/>
</dbReference>
<evidence type="ECO:0000256" key="5">
    <source>
        <dbReference type="SAM" id="MobiDB-lite"/>
    </source>
</evidence>
<dbReference type="PROSITE" id="PS00463">
    <property type="entry name" value="ZN2_CY6_FUNGAL_1"/>
    <property type="match status" value="1"/>
</dbReference>
<keyword evidence="4" id="KW-0539">Nucleus</keyword>